<reference evidence="1 2" key="1">
    <citation type="submission" date="2018-03" db="EMBL/GenBank/DDBJ databases">
        <title>The ancient ancestry and fast evolution of plastids.</title>
        <authorList>
            <person name="Moore K.R."/>
            <person name="Magnabosco C."/>
            <person name="Momper L."/>
            <person name="Gold D.A."/>
            <person name="Bosak T."/>
            <person name="Fournier G.P."/>
        </authorList>
    </citation>
    <scope>NUCLEOTIDE SEQUENCE [LARGE SCALE GENOMIC DNA]</scope>
    <source>
        <strain evidence="1 2">CCALA 037</strain>
    </source>
</reference>
<dbReference type="Pfam" id="PF19882">
    <property type="entry name" value="DUF6355"/>
    <property type="match status" value="1"/>
</dbReference>
<proteinExistence type="predicted"/>
<comment type="caution">
    <text evidence="1">The sequence shown here is derived from an EMBL/GenBank/DDBJ whole genome shotgun (WGS) entry which is preliminary data.</text>
</comment>
<keyword evidence="2" id="KW-1185">Reference proteome</keyword>
<accession>A0A2T1GIF9</accession>
<name>A0A2T1GIF9_9CYAN</name>
<dbReference type="InterPro" id="IPR045935">
    <property type="entry name" value="DUF6355"/>
</dbReference>
<sequence length="105" mass="11227">MRFTTMIDKPNSMTKLVTGTVLAAGLVLGGAIVPSTAQASACGFYVAPRTGWAYYRHCIQGVYTRVRVKVETRRGPGSYICVKPGTVGLGPSSVVKFAYYTGKLC</sequence>
<evidence type="ECO:0000313" key="1">
    <source>
        <dbReference type="EMBL" id="PSB57516.1"/>
    </source>
</evidence>
<dbReference type="AlphaFoldDB" id="A0A2T1GIF9"/>
<dbReference type="Proteomes" id="UP000238937">
    <property type="component" value="Unassembled WGS sequence"/>
</dbReference>
<protein>
    <submittedName>
        <fullName evidence="1">Uncharacterized protein</fullName>
    </submittedName>
</protein>
<gene>
    <name evidence="1" type="ORF">C7B77_08190</name>
</gene>
<dbReference type="EMBL" id="PVWO01000073">
    <property type="protein sequence ID" value="PSB57516.1"/>
    <property type="molecule type" value="Genomic_DNA"/>
</dbReference>
<organism evidence="1 2">
    <name type="scientific">Chamaesiphon polymorphus CCALA 037</name>
    <dbReference type="NCBI Taxonomy" id="2107692"/>
    <lineage>
        <taxon>Bacteria</taxon>
        <taxon>Bacillati</taxon>
        <taxon>Cyanobacteriota</taxon>
        <taxon>Cyanophyceae</taxon>
        <taxon>Gomontiellales</taxon>
        <taxon>Chamaesiphonaceae</taxon>
        <taxon>Chamaesiphon</taxon>
    </lineage>
</organism>
<evidence type="ECO:0000313" key="2">
    <source>
        <dbReference type="Proteomes" id="UP000238937"/>
    </source>
</evidence>